<evidence type="ECO:0000256" key="11">
    <source>
        <dbReference type="RuleBase" id="RU362031"/>
    </source>
</evidence>
<comment type="similarity">
    <text evidence="3 11">Belongs to the peptidase M50B family.</text>
</comment>
<evidence type="ECO:0000256" key="3">
    <source>
        <dbReference type="ARBA" id="ARBA00007931"/>
    </source>
</evidence>
<feature type="transmembrane region" description="Helical" evidence="11">
    <location>
        <begin position="427"/>
        <end position="445"/>
    </location>
</feature>
<dbReference type="Pfam" id="PF17820">
    <property type="entry name" value="PDZ_6"/>
    <property type="match status" value="2"/>
</dbReference>
<organism evidence="13 14">
    <name type="scientific">Desulfosarcina alkanivorans</name>
    <dbReference type="NCBI Taxonomy" id="571177"/>
    <lineage>
        <taxon>Bacteria</taxon>
        <taxon>Pseudomonadati</taxon>
        <taxon>Thermodesulfobacteriota</taxon>
        <taxon>Desulfobacteria</taxon>
        <taxon>Desulfobacterales</taxon>
        <taxon>Desulfosarcinaceae</taxon>
        <taxon>Desulfosarcina</taxon>
    </lineage>
</organism>
<feature type="transmembrane region" description="Helical" evidence="11">
    <location>
        <begin position="380"/>
        <end position="402"/>
    </location>
</feature>
<keyword evidence="6 11" id="KW-0378">Hydrolase</keyword>
<proteinExistence type="inferred from homology"/>
<keyword evidence="4 13" id="KW-0645">Protease</keyword>
<keyword evidence="7 11" id="KW-0862">Zinc</keyword>
<evidence type="ECO:0000259" key="12">
    <source>
        <dbReference type="PROSITE" id="PS50106"/>
    </source>
</evidence>
<dbReference type="PANTHER" id="PTHR42837:SF2">
    <property type="entry name" value="MEMBRANE METALLOPROTEASE ARASP2, CHLOROPLASTIC-RELATED"/>
    <property type="match status" value="1"/>
</dbReference>
<keyword evidence="11" id="KW-0479">Metal-binding</keyword>
<dbReference type="InterPro" id="IPR008915">
    <property type="entry name" value="Peptidase_M50"/>
</dbReference>
<protein>
    <recommendedName>
        <fullName evidence="11">Zinc metalloprotease</fullName>
        <ecNumber evidence="11">3.4.24.-</ecNumber>
    </recommendedName>
</protein>
<comment type="cofactor">
    <cofactor evidence="1 11">
        <name>Zn(2+)</name>
        <dbReference type="ChEBI" id="CHEBI:29105"/>
    </cofactor>
</comment>
<sequence length="454" mass="49168">MTTNIFAFVVVLGILIFFHELGHFLVARLFGVGVEKFSLGFGPRLFGRTVGMTDYRISAIPLGGYVKMVGDEPDAELDAEMIPYSFTHKHVFKKIMIVAAGPFFNLLLAVIIYTGFFTFIGTEDIRPVVNHVVAESPADRAGLQTGDLVAAVGGETVASWSDINRLVAEGGGGQVRVTVKRDGTVFDVAVTPQTKVAKDILGDDAPYYDVGFSGLAPLKAYVGEVADGYPAKKAGMQKGDLIVAINDQAVDSWDTMKTIISQSRGEPLAVRVVRNGEALTVELVPVLFSEENVLGEKVDSYRIGISSPGIDIPEGDRITIKRGLVKAVAEGVEQTYQISRLTLLSIGKLIKGTVSTKTLGGPIMIAEMAGQQAKAGFTNLIFFIAVLSINLAVLNFLPIPVLDGGHLMFFFIEAAIRRPINVRMREIAQQAGIFILILLMIFVFYNDITRIFSS</sequence>
<evidence type="ECO:0000256" key="4">
    <source>
        <dbReference type="ARBA" id="ARBA00022670"/>
    </source>
</evidence>
<dbReference type="GO" id="GO:0046872">
    <property type="term" value="F:metal ion binding"/>
    <property type="evidence" value="ECO:0007669"/>
    <property type="project" value="UniProtKB-KW"/>
</dbReference>
<dbReference type="CDD" id="cd23081">
    <property type="entry name" value="cpPDZ_EcRseP-like"/>
    <property type="match status" value="2"/>
</dbReference>
<keyword evidence="10 11" id="KW-0472">Membrane</keyword>
<gene>
    <name evidence="13" type="ORF">DSCA_64800</name>
</gene>
<keyword evidence="8 11" id="KW-1133">Transmembrane helix</keyword>
<dbReference type="GO" id="GO:0006508">
    <property type="term" value="P:proteolysis"/>
    <property type="evidence" value="ECO:0007669"/>
    <property type="project" value="UniProtKB-KW"/>
</dbReference>
<dbReference type="NCBIfam" id="TIGR00054">
    <property type="entry name" value="RIP metalloprotease RseP"/>
    <property type="match status" value="1"/>
</dbReference>
<dbReference type="SUPFAM" id="SSF50156">
    <property type="entry name" value="PDZ domain-like"/>
    <property type="match status" value="2"/>
</dbReference>
<evidence type="ECO:0000256" key="6">
    <source>
        <dbReference type="ARBA" id="ARBA00022801"/>
    </source>
</evidence>
<dbReference type="OrthoDB" id="9782003at2"/>
<dbReference type="InterPro" id="IPR041489">
    <property type="entry name" value="PDZ_6"/>
</dbReference>
<dbReference type="Gene3D" id="2.30.42.10">
    <property type="match status" value="2"/>
</dbReference>
<keyword evidence="9 11" id="KW-0482">Metalloprotease</keyword>
<evidence type="ECO:0000256" key="8">
    <source>
        <dbReference type="ARBA" id="ARBA00022989"/>
    </source>
</evidence>
<dbReference type="InterPro" id="IPR001478">
    <property type="entry name" value="PDZ"/>
</dbReference>
<comment type="subcellular location">
    <subcellularLocation>
        <location evidence="2">Membrane</location>
        <topology evidence="2">Multi-pass membrane protein</topology>
    </subcellularLocation>
</comment>
<evidence type="ECO:0000256" key="1">
    <source>
        <dbReference type="ARBA" id="ARBA00001947"/>
    </source>
</evidence>
<dbReference type="Pfam" id="PF02163">
    <property type="entry name" value="Peptidase_M50"/>
    <property type="match status" value="1"/>
</dbReference>
<evidence type="ECO:0000313" key="13">
    <source>
        <dbReference type="EMBL" id="BBO72550.1"/>
    </source>
</evidence>
<evidence type="ECO:0000313" key="14">
    <source>
        <dbReference type="Proteomes" id="UP000427906"/>
    </source>
</evidence>
<dbReference type="AlphaFoldDB" id="A0A5K7YW42"/>
<dbReference type="SMART" id="SM00228">
    <property type="entry name" value="PDZ"/>
    <property type="match status" value="2"/>
</dbReference>
<feature type="transmembrane region" description="Helical" evidence="11">
    <location>
        <begin position="6"/>
        <end position="26"/>
    </location>
</feature>
<evidence type="ECO:0000256" key="5">
    <source>
        <dbReference type="ARBA" id="ARBA00022692"/>
    </source>
</evidence>
<evidence type="ECO:0000256" key="10">
    <source>
        <dbReference type="ARBA" id="ARBA00023136"/>
    </source>
</evidence>
<dbReference type="KEGG" id="dalk:DSCA_64800"/>
<evidence type="ECO:0000256" key="7">
    <source>
        <dbReference type="ARBA" id="ARBA00022833"/>
    </source>
</evidence>
<keyword evidence="14" id="KW-1185">Reference proteome</keyword>
<evidence type="ECO:0000256" key="9">
    <source>
        <dbReference type="ARBA" id="ARBA00023049"/>
    </source>
</evidence>
<feature type="transmembrane region" description="Helical" evidence="11">
    <location>
        <begin position="95"/>
        <end position="120"/>
    </location>
</feature>
<dbReference type="InterPro" id="IPR036034">
    <property type="entry name" value="PDZ_sf"/>
</dbReference>
<feature type="domain" description="PDZ" evidence="12">
    <location>
        <begin position="193"/>
        <end position="252"/>
    </location>
</feature>
<dbReference type="EMBL" id="AP021874">
    <property type="protein sequence ID" value="BBO72550.1"/>
    <property type="molecule type" value="Genomic_DNA"/>
</dbReference>
<dbReference type="PROSITE" id="PS50106">
    <property type="entry name" value="PDZ"/>
    <property type="match status" value="1"/>
</dbReference>
<dbReference type="PANTHER" id="PTHR42837">
    <property type="entry name" value="REGULATOR OF SIGMA-E PROTEASE RSEP"/>
    <property type="match status" value="1"/>
</dbReference>
<keyword evidence="5 11" id="KW-0812">Transmembrane</keyword>
<evidence type="ECO:0000256" key="2">
    <source>
        <dbReference type="ARBA" id="ARBA00004141"/>
    </source>
</evidence>
<dbReference type="InterPro" id="IPR004387">
    <property type="entry name" value="Pept_M50_Zn"/>
</dbReference>
<dbReference type="CDD" id="cd06163">
    <property type="entry name" value="S2P-M50_PDZ_RseP-like"/>
    <property type="match status" value="2"/>
</dbReference>
<dbReference type="GO" id="GO:0004222">
    <property type="term" value="F:metalloendopeptidase activity"/>
    <property type="evidence" value="ECO:0007669"/>
    <property type="project" value="InterPro"/>
</dbReference>
<accession>A0A5K7YW42</accession>
<dbReference type="EC" id="3.4.24.-" evidence="11"/>
<dbReference type="GO" id="GO:0016020">
    <property type="term" value="C:membrane"/>
    <property type="evidence" value="ECO:0007669"/>
    <property type="project" value="UniProtKB-SubCell"/>
</dbReference>
<dbReference type="RefSeq" id="WP_155320233.1">
    <property type="nucleotide sequence ID" value="NZ_AP021874.1"/>
</dbReference>
<dbReference type="Proteomes" id="UP000427906">
    <property type="component" value="Chromosome"/>
</dbReference>
<reference evidence="13 14" key="1">
    <citation type="submission" date="2019-11" db="EMBL/GenBank/DDBJ databases">
        <title>Comparative genomics of hydrocarbon-degrading Desulfosarcina strains.</title>
        <authorList>
            <person name="Watanabe M."/>
            <person name="Kojima H."/>
            <person name="Fukui M."/>
        </authorList>
    </citation>
    <scope>NUCLEOTIDE SEQUENCE [LARGE SCALE GENOMIC DNA]</scope>
    <source>
        <strain evidence="13 14">PL12</strain>
    </source>
</reference>
<name>A0A5K7YW42_9BACT</name>